<feature type="transmembrane region" description="Helical" evidence="9">
    <location>
        <begin position="77"/>
        <end position="96"/>
    </location>
</feature>
<evidence type="ECO:0000256" key="1">
    <source>
        <dbReference type="ARBA" id="ARBA00004651"/>
    </source>
</evidence>
<evidence type="ECO:0000256" key="6">
    <source>
        <dbReference type="ARBA" id="ARBA00022840"/>
    </source>
</evidence>
<feature type="domain" description="ABC transporter" evidence="10">
    <location>
        <begin position="330"/>
        <end position="568"/>
    </location>
</feature>
<dbReference type="GO" id="GO:0005524">
    <property type="term" value="F:ATP binding"/>
    <property type="evidence" value="ECO:0007669"/>
    <property type="project" value="UniProtKB-KW"/>
</dbReference>
<sequence length="585" mass="62107">MAAIFGTVAVATAMFAFLTGLPSIAQAGLWGVSAYAAGISMDRFGLNFWASFLVAIAASVIVAIPAALVALRTRGNAFLIVTLAFSEFIVLILANAEGLTGGFSGLSFLDNPPSIGPLDFSSPLSQYYVYLAVLAVAIGVYWMVRRSSFGQRVQAVRDNENLASSVSIVTGLHRVTLFLLSAAVTGLAGPLILLQQRVITPGLFSTDVFLSVYLMIMLGGIATIAGPAVGAWVVQGLPEWIGSVAGIGPNAQRLLYGLLLLFFVLVARNGVMGQLSILYRTRILGVPALSSIRTTRDRAPRLRDAPALPRADQPAAPVLVGKDLPEEIVLDVRNLSHSFGANLVLDDLSFELRRGEIRGLIGPNGSGKTTTLNLISGFIPSNSGQVLFRGSSIGGRRLEKVSGMGLVRTFQQPEVFRTFTARQTCAMVMNSLGSLGGGRTFNPDLPDDPEFYLELCALTEVADELPGNLSYGHTRLLGVAAALARRPHVLLLDEPAAGLSTVDRGRLANAILGARDGGVSVVIVDHDMSFLLPLCHRLTVLDYGRKIAEGAPDAVTVNPEVIAAYLGSGFAQKYADERRTEEAND</sequence>
<evidence type="ECO:0000256" key="2">
    <source>
        <dbReference type="ARBA" id="ARBA00022448"/>
    </source>
</evidence>
<dbReference type="Proteomes" id="UP001596138">
    <property type="component" value="Unassembled WGS sequence"/>
</dbReference>
<proteinExistence type="predicted"/>
<evidence type="ECO:0000313" key="12">
    <source>
        <dbReference type="Proteomes" id="UP001596138"/>
    </source>
</evidence>
<feature type="transmembrane region" description="Helical" evidence="9">
    <location>
        <begin position="254"/>
        <end position="279"/>
    </location>
</feature>
<dbReference type="Gene3D" id="3.40.50.300">
    <property type="entry name" value="P-loop containing nucleotide triphosphate hydrolases"/>
    <property type="match status" value="1"/>
</dbReference>
<comment type="caution">
    <text evidence="11">The sequence shown here is derived from an EMBL/GenBank/DDBJ whole genome shotgun (WGS) entry which is preliminary data.</text>
</comment>
<gene>
    <name evidence="11" type="ORF">ACFQGU_00480</name>
</gene>
<keyword evidence="6 11" id="KW-0067">ATP-binding</keyword>
<dbReference type="Pfam" id="PF12399">
    <property type="entry name" value="BCA_ABC_TP_C"/>
    <property type="match status" value="1"/>
</dbReference>
<name>A0ABW1SVA8_9ACTN</name>
<feature type="transmembrane region" description="Helical" evidence="9">
    <location>
        <begin position="175"/>
        <end position="193"/>
    </location>
</feature>
<feature type="transmembrane region" description="Helical" evidence="9">
    <location>
        <begin position="46"/>
        <end position="70"/>
    </location>
</feature>
<dbReference type="Pfam" id="PF00005">
    <property type="entry name" value="ABC_tran"/>
    <property type="match status" value="1"/>
</dbReference>
<keyword evidence="2" id="KW-0813">Transport</keyword>
<keyword evidence="7 9" id="KW-1133">Transmembrane helix</keyword>
<keyword evidence="5" id="KW-0547">Nucleotide-binding</keyword>
<protein>
    <submittedName>
        <fullName evidence="11">Branched-chain amino acid ABC transporter ATP-binding protein/permease</fullName>
    </submittedName>
</protein>
<dbReference type="InterPro" id="IPR032823">
    <property type="entry name" value="BCA_ABC_TP_C"/>
</dbReference>
<dbReference type="PANTHER" id="PTHR45772">
    <property type="entry name" value="CONSERVED COMPONENT OF ABC TRANSPORTER FOR NATURAL AMINO ACIDS-RELATED"/>
    <property type="match status" value="1"/>
</dbReference>
<dbReference type="InterPro" id="IPR003439">
    <property type="entry name" value="ABC_transporter-like_ATP-bd"/>
</dbReference>
<dbReference type="CDD" id="cd06581">
    <property type="entry name" value="TM_PBP1_LivM_like"/>
    <property type="match status" value="1"/>
</dbReference>
<feature type="transmembrane region" description="Helical" evidence="9">
    <location>
        <begin position="213"/>
        <end position="234"/>
    </location>
</feature>
<dbReference type="InterPro" id="IPR001851">
    <property type="entry name" value="ABC_transp_permease"/>
</dbReference>
<feature type="transmembrane region" description="Helical" evidence="9">
    <location>
        <begin position="127"/>
        <end position="144"/>
    </location>
</feature>
<dbReference type="EMBL" id="JBHSTI010000002">
    <property type="protein sequence ID" value="MFC6236336.1"/>
    <property type="molecule type" value="Genomic_DNA"/>
</dbReference>
<evidence type="ECO:0000259" key="10">
    <source>
        <dbReference type="PROSITE" id="PS50893"/>
    </source>
</evidence>
<dbReference type="PANTHER" id="PTHR45772:SF4">
    <property type="entry name" value="ABC TRANSPORTER ATP-BINDING PROTEIN"/>
    <property type="match status" value="1"/>
</dbReference>
<dbReference type="SMART" id="SM00382">
    <property type="entry name" value="AAA"/>
    <property type="match status" value="1"/>
</dbReference>
<keyword evidence="3" id="KW-1003">Cell membrane</keyword>
<dbReference type="InterPro" id="IPR027417">
    <property type="entry name" value="P-loop_NTPase"/>
</dbReference>
<dbReference type="SUPFAM" id="SSF52540">
    <property type="entry name" value="P-loop containing nucleoside triphosphate hydrolases"/>
    <property type="match status" value="1"/>
</dbReference>
<evidence type="ECO:0000256" key="5">
    <source>
        <dbReference type="ARBA" id="ARBA00022741"/>
    </source>
</evidence>
<evidence type="ECO:0000256" key="4">
    <source>
        <dbReference type="ARBA" id="ARBA00022692"/>
    </source>
</evidence>
<dbReference type="RefSeq" id="WP_386763383.1">
    <property type="nucleotide sequence ID" value="NZ_JBHSTI010000002.1"/>
</dbReference>
<dbReference type="InterPro" id="IPR043428">
    <property type="entry name" value="LivM-like"/>
</dbReference>
<evidence type="ECO:0000256" key="8">
    <source>
        <dbReference type="ARBA" id="ARBA00023136"/>
    </source>
</evidence>
<comment type="subcellular location">
    <subcellularLocation>
        <location evidence="1">Cell membrane</location>
        <topology evidence="1">Multi-pass membrane protein</topology>
    </subcellularLocation>
</comment>
<dbReference type="InterPro" id="IPR003593">
    <property type="entry name" value="AAA+_ATPase"/>
</dbReference>
<dbReference type="PROSITE" id="PS50893">
    <property type="entry name" value="ABC_TRANSPORTER_2"/>
    <property type="match status" value="1"/>
</dbReference>
<evidence type="ECO:0000256" key="7">
    <source>
        <dbReference type="ARBA" id="ARBA00022989"/>
    </source>
</evidence>
<keyword evidence="4 9" id="KW-0812">Transmembrane</keyword>
<keyword evidence="12" id="KW-1185">Reference proteome</keyword>
<organism evidence="11 12">
    <name type="scientific">Longivirga aurantiaca</name>
    <dbReference type="NCBI Taxonomy" id="1837743"/>
    <lineage>
        <taxon>Bacteria</taxon>
        <taxon>Bacillati</taxon>
        <taxon>Actinomycetota</taxon>
        <taxon>Actinomycetes</taxon>
        <taxon>Sporichthyales</taxon>
        <taxon>Sporichthyaceae</taxon>
        <taxon>Longivirga</taxon>
    </lineage>
</organism>
<evidence type="ECO:0000256" key="9">
    <source>
        <dbReference type="SAM" id="Phobius"/>
    </source>
</evidence>
<accession>A0ABW1SVA8</accession>
<dbReference type="InterPro" id="IPR051120">
    <property type="entry name" value="ABC_AA/LPS_Transport"/>
</dbReference>
<reference evidence="12" key="1">
    <citation type="journal article" date="2019" name="Int. J. Syst. Evol. Microbiol.">
        <title>The Global Catalogue of Microorganisms (GCM) 10K type strain sequencing project: providing services to taxonomists for standard genome sequencing and annotation.</title>
        <authorList>
            <consortium name="The Broad Institute Genomics Platform"/>
            <consortium name="The Broad Institute Genome Sequencing Center for Infectious Disease"/>
            <person name="Wu L."/>
            <person name="Ma J."/>
        </authorList>
    </citation>
    <scope>NUCLEOTIDE SEQUENCE [LARGE SCALE GENOMIC DNA]</scope>
    <source>
        <strain evidence="12">CGMCC 4.7317</strain>
    </source>
</reference>
<keyword evidence="8 9" id="KW-0472">Membrane</keyword>
<evidence type="ECO:0000256" key="3">
    <source>
        <dbReference type="ARBA" id="ARBA00022475"/>
    </source>
</evidence>
<dbReference type="Pfam" id="PF02653">
    <property type="entry name" value="BPD_transp_2"/>
    <property type="match status" value="1"/>
</dbReference>
<evidence type="ECO:0000313" key="11">
    <source>
        <dbReference type="EMBL" id="MFC6236336.1"/>
    </source>
</evidence>